<keyword evidence="11" id="KW-1185">Reference proteome</keyword>
<dbReference type="Proteomes" id="UP000604825">
    <property type="component" value="Unassembled WGS sequence"/>
</dbReference>
<dbReference type="InterPro" id="IPR036236">
    <property type="entry name" value="Znf_C2H2_sf"/>
</dbReference>
<evidence type="ECO:0000256" key="1">
    <source>
        <dbReference type="ARBA" id="ARBA00022723"/>
    </source>
</evidence>
<dbReference type="PANTHER" id="PTHR46481">
    <property type="entry name" value="ZINC FINGER BED DOMAIN-CONTAINING PROTEIN 4"/>
    <property type="match status" value="1"/>
</dbReference>
<dbReference type="InterPro" id="IPR025525">
    <property type="entry name" value="hAT-like_transposase_RNase-H"/>
</dbReference>
<dbReference type="OrthoDB" id="785030at2759"/>
<dbReference type="PROSITE" id="PS50808">
    <property type="entry name" value="ZF_BED"/>
    <property type="match status" value="1"/>
</dbReference>
<keyword evidence="2 7" id="KW-0863">Zinc-finger</keyword>
<evidence type="ECO:0000313" key="11">
    <source>
        <dbReference type="Proteomes" id="UP000604825"/>
    </source>
</evidence>
<organism evidence="10 11">
    <name type="scientific">Miscanthus lutarioriparius</name>
    <dbReference type="NCBI Taxonomy" id="422564"/>
    <lineage>
        <taxon>Eukaryota</taxon>
        <taxon>Viridiplantae</taxon>
        <taxon>Streptophyta</taxon>
        <taxon>Embryophyta</taxon>
        <taxon>Tracheophyta</taxon>
        <taxon>Spermatophyta</taxon>
        <taxon>Magnoliopsida</taxon>
        <taxon>Liliopsida</taxon>
        <taxon>Poales</taxon>
        <taxon>Poaceae</taxon>
        <taxon>PACMAD clade</taxon>
        <taxon>Panicoideae</taxon>
        <taxon>Andropogonodae</taxon>
        <taxon>Andropogoneae</taxon>
        <taxon>Saccharinae</taxon>
        <taxon>Miscanthus</taxon>
    </lineage>
</organism>
<keyword evidence="1" id="KW-0479">Metal-binding</keyword>
<dbReference type="AlphaFoldDB" id="A0A811NX39"/>
<accession>A0A811NX39</accession>
<evidence type="ECO:0000256" key="6">
    <source>
        <dbReference type="ARBA" id="ARBA00023163"/>
    </source>
</evidence>
<evidence type="ECO:0000256" key="7">
    <source>
        <dbReference type="PROSITE-ProRule" id="PRU00027"/>
    </source>
</evidence>
<evidence type="ECO:0000256" key="2">
    <source>
        <dbReference type="ARBA" id="ARBA00022771"/>
    </source>
</evidence>
<dbReference type="Pfam" id="PF14372">
    <property type="entry name" value="hAT-like_RNase-H"/>
    <property type="match status" value="1"/>
</dbReference>
<name>A0A811NX39_9POAL</name>
<dbReference type="InterPro" id="IPR003656">
    <property type="entry name" value="Znf_BED"/>
</dbReference>
<evidence type="ECO:0000256" key="8">
    <source>
        <dbReference type="SAM" id="MobiDB-lite"/>
    </source>
</evidence>
<comment type="caution">
    <text evidence="10">The sequence shown here is derived from an EMBL/GenBank/DDBJ whole genome shotgun (WGS) entry which is preliminary data.</text>
</comment>
<feature type="region of interest" description="Disordered" evidence="8">
    <location>
        <begin position="1"/>
        <end position="23"/>
    </location>
</feature>
<keyword evidence="4" id="KW-0805">Transcription regulation</keyword>
<dbReference type="Pfam" id="PF02892">
    <property type="entry name" value="zf-BED"/>
    <property type="match status" value="1"/>
</dbReference>
<dbReference type="InterPro" id="IPR052035">
    <property type="entry name" value="ZnF_BED_domain_contain"/>
</dbReference>
<evidence type="ECO:0000259" key="9">
    <source>
        <dbReference type="PROSITE" id="PS50808"/>
    </source>
</evidence>
<dbReference type="SUPFAM" id="SSF53098">
    <property type="entry name" value="Ribonuclease H-like"/>
    <property type="match status" value="1"/>
</dbReference>
<reference evidence="10" key="1">
    <citation type="submission" date="2020-10" db="EMBL/GenBank/DDBJ databases">
        <authorList>
            <person name="Han B."/>
            <person name="Lu T."/>
            <person name="Zhao Q."/>
            <person name="Huang X."/>
            <person name="Zhao Y."/>
        </authorList>
    </citation>
    <scope>NUCLEOTIDE SEQUENCE</scope>
</reference>
<dbReference type="InterPro" id="IPR012337">
    <property type="entry name" value="RNaseH-like_sf"/>
</dbReference>
<protein>
    <recommendedName>
        <fullName evidence="9">BED-type domain-containing protein</fullName>
    </recommendedName>
</protein>
<keyword evidence="5" id="KW-0238">DNA-binding</keyword>
<evidence type="ECO:0000313" key="10">
    <source>
        <dbReference type="EMBL" id="CAD6232685.1"/>
    </source>
</evidence>
<dbReference type="GO" id="GO:0003677">
    <property type="term" value="F:DNA binding"/>
    <property type="evidence" value="ECO:0007669"/>
    <property type="project" value="UniProtKB-KW"/>
</dbReference>
<dbReference type="SUPFAM" id="SSF57667">
    <property type="entry name" value="beta-beta-alpha zinc fingers"/>
    <property type="match status" value="1"/>
</dbReference>
<gene>
    <name evidence="10" type="ORF">NCGR_LOCUS22292</name>
</gene>
<sequence>MVMVPMSVVGQPSLDTQEQGKTEGTKKVVIDVDEKETKKTQRKELAPRFEMWQHFIKIKDDKGLLKAGRCKYCHRDIKADTRGHGTSALKKHFGTCKRNPHVFNKDPKQGTLQVCWGKPLPLGVDNASANDSGVDYLRRQLQKTNIGKGKFLHMRCAAHIVNLIVRDGLQEVDLSIKRVRAAVRYIKNGTSRLVKFKEIAEEEKVDSKAFLKLDVPTRWNYTYLMLKAAIVYEKVFLKLAKDDTNYVIDLSEARDGFGHPDEDDWDNAKKMAQFLQHFHDLTIRISSSLQVTCNTFFHEIGEVHLLIQEWLNSEDNLHVSMGMRMKEKFDKYWGLWHTNSKDNDR</sequence>
<dbReference type="SMART" id="SM00614">
    <property type="entry name" value="ZnF_BED"/>
    <property type="match status" value="1"/>
</dbReference>
<feature type="domain" description="BED-type" evidence="9">
    <location>
        <begin position="46"/>
        <end position="108"/>
    </location>
</feature>
<dbReference type="EMBL" id="CAJGYO010000005">
    <property type="protein sequence ID" value="CAD6232685.1"/>
    <property type="molecule type" value="Genomic_DNA"/>
</dbReference>
<evidence type="ECO:0000256" key="4">
    <source>
        <dbReference type="ARBA" id="ARBA00023015"/>
    </source>
</evidence>
<evidence type="ECO:0000256" key="3">
    <source>
        <dbReference type="ARBA" id="ARBA00022833"/>
    </source>
</evidence>
<evidence type="ECO:0000256" key="5">
    <source>
        <dbReference type="ARBA" id="ARBA00023125"/>
    </source>
</evidence>
<proteinExistence type="predicted"/>
<dbReference type="GO" id="GO:0008270">
    <property type="term" value="F:zinc ion binding"/>
    <property type="evidence" value="ECO:0007669"/>
    <property type="project" value="UniProtKB-KW"/>
</dbReference>
<keyword evidence="6" id="KW-0804">Transcription</keyword>
<dbReference type="PANTHER" id="PTHR46481:SF7">
    <property type="entry name" value="ZINC FINGER BED DOMAIN-CONTAINING PROTEIN RICESLEEPER 2-LIKE"/>
    <property type="match status" value="1"/>
</dbReference>
<keyword evidence="3" id="KW-0862">Zinc</keyword>